<organism evidence="2 3">
    <name type="scientific">Arsenicicoccus bolidensis</name>
    <dbReference type="NCBI Taxonomy" id="229480"/>
    <lineage>
        <taxon>Bacteria</taxon>
        <taxon>Bacillati</taxon>
        <taxon>Actinomycetota</taxon>
        <taxon>Actinomycetes</taxon>
        <taxon>Micrococcales</taxon>
        <taxon>Intrasporangiaceae</taxon>
        <taxon>Arsenicicoccus</taxon>
    </lineage>
</organism>
<gene>
    <name evidence="2" type="ORF">MHL29_12915</name>
</gene>
<proteinExistence type="predicted"/>
<dbReference type="PROSITE" id="PS50801">
    <property type="entry name" value="STAS"/>
    <property type="match status" value="1"/>
</dbReference>
<keyword evidence="3" id="KW-1185">Reference proteome</keyword>
<dbReference type="InterPro" id="IPR002645">
    <property type="entry name" value="STAS_dom"/>
</dbReference>
<dbReference type="CDD" id="cd07043">
    <property type="entry name" value="STAS_anti-anti-sigma_factors"/>
    <property type="match status" value="1"/>
</dbReference>
<name>A0ABS9Q4Q8_9MICO</name>
<dbReference type="SUPFAM" id="SSF52091">
    <property type="entry name" value="SpoIIaa-like"/>
    <property type="match status" value="1"/>
</dbReference>
<dbReference type="Proteomes" id="UP001521931">
    <property type="component" value="Unassembled WGS sequence"/>
</dbReference>
<evidence type="ECO:0000313" key="2">
    <source>
        <dbReference type="EMBL" id="MCG7322779.1"/>
    </source>
</evidence>
<feature type="domain" description="STAS" evidence="1">
    <location>
        <begin position="22"/>
        <end position="101"/>
    </location>
</feature>
<comment type="caution">
    <text evidence="2">The sequence shown here is derived from an EMBL/GenBank/DDBJ whole genome shotgun (WGS) entry which is preliminary data.</text>
</comment>
<evidence type="ECO:0000259" key="1">
    <source>
        <dbReference type="PROSITE" id="PS50801"/>
    </source>
</evidence>
<dbReference type="EMBL" id="JAKRCV010000045">
    <property type="protein sequence ID" value="MCG7322779.1"/>
    <property type="molecule type" value="Genomic_DNA"/>
</dbReference>
<accession>A0ABS9Q4Q8</accession>
<protein>
    <submittedName>
        <fullName evidence="2">STAS domain-containing protein</fullName>
    </submittedName>
</protein>
<dbReference type="PANTHER" id="PTHR33495">
    <property type="entry name" value="ANTI-SIGMA FACTOR ANTAGONIST TM_1081-RELATED-RELATED"/>
    <property type="match status" value="1"/>
</dbReference>
<dbReference type="PANTHER" id="PTHR33495:SF2">
    <property type="entry name" value="ANTI-SIGMA FACTOR ANTAGONIST TM_1081-RELATED"/>
    <property type="match status" value="1"/>
</dbReference>
<dbReference type="InterPro" id="IPR036513">
    <property type="entry name" value="STAS_dom_sf"/>
</dbReference>
<sequence>MARARTHPSVTTVEVVVPGAELRVTGRLDAGNDHQLREELHRAIVLGEGELVLDLAEAEIHDSTALALVAGVHHRAAREGRTLVIVDPSDRFERVVAAMRLGKVLQRRRRATSAPVSTVTAGRPPAQG</sequence>
<evidence type="ECO:0000313" key="3">
    <source>
        <dbReference type="Proteomes" id="UP001521931"/>
    </source>
</evidence>
<dbReference type="Pfam" id="PF01740">
    <property type="entry name" value="STAS"/>
    <property type="match status" value="1"/>
</dbReference>
<reference evidence="2 3" key="1">
    <citation type="submission" date="2022-02" db="EMBL/GenBank/DDBJ databases">
        <title>Uncovering new skin microbiome diversity through culturing and metagenomics.</title>
        <authorList>
            <person name="Conlan S."/>
            <person name="Deming C."/>
            <person name="Nisc Comparative Sequencing Program N."/>
            <person name="Segre J.A."/>
        </authorList>
    </citation>
    <scope>NUCLEOTIDE SEQUENCE [LARGE SCALE GENOMIC DNA]</scope>
    <source>
        <strain evidence="2 3">ACRQZ</strain>
    </source>
</reference>
<dbReference type="Gene3D" id="3.30.750.24">
    <property type="entry name" value="STAS domain"/>
    <property type="match status" value="1"/>
</dbReference>